<evidence type="ECO:0000313" key="18">
    <source>
        <dbReference type="Proteomes" id="UP000177622"/>
    </source>
</evidence>
<keyword evidence="12" id="KW-0449">Lipoprotein</keyword>
<dbReference type="SUPFAM" id="SSF50630">
    <property type="entry name" value="Acid proteases"/>
    <property type="match status" value="1"/>
</dbReference>
<keyword evidence="18" id="KW-1185">Reference proteome</keyword>
<keyword evidence="5" id="KW-0645">Protease</keyword>
<dbReference type="InterPro" id="IPR034164">
    <property type="entry name" value="Pepsin-like_dom"/>
</dbReference>
<dbReference type="PANTHER" id="PTHR47966">
    <property type="entry name" value="BETA-SITE APP-CLEAVING ENZYME, ISOFORM A-RELATED"/>
    <property type="match status" value="1"/>
</dbReference>
<evidence type="ECO:0000256" key="8">
    <source>
        <dbReference type="ARBA" id="ARBA00022801"/>
    </source>
</evidence>
<reference evidence="17 18" key="1">
    <citation type="journal article" date="2016" name="Sci. Rep.">
        <title>Penicillium arizonense, a new, genome sequenced fungal species, reveals a high chemical diversity in secreted metabolites.</title>
        <authorList>
            <person name="Grijseels S."/>
            <person name="Nielsen J.C."/>
            <person name="Randelovic M."/>
            <person name="Nielsen J."/>
            <person name="Nielsen K.F."/>
            <person name="Workman M."/>
            <person name="Frisvad J.C."/>
        </authorList>
    </citation>
    <scope>NUCLEOTIDE SEQUENCE [LARGE SCALE GENOMIC DNA]</scope>
    <source>
        <strain evidence="17 18">CBS 141311</strain>
    </source>
</reference>
<evidence type="ECO:0000256" key="3">
    <source>
        <dbReference type="ARBA" id="ARBA00022475"/>
    </source>
</evidence>
<feature type="active site" evidence="13">
    <location>
        <position position="294"/>
    </location>
</feature>
<evidence type="ECO:0000256" key="5">
    <source>
        <dbReference type="ARBA" id="ARBA00022670"/>
    </source>
</evidence>
<organism evidence="17 18">
    <name type="scientific">Penicillium arizonense</name>
    <dbReference type="NCBI Taxonomy" id="1835702"/>
    <lineage>
        <taxon>Eukaryota</taxon>
        <taxon>Fungi</taxon>
        <taxon>Dikarya</taxon>
        <taxon>Ascomycota</taxon>
        <taxon>Pezizomycotina</taxon>
        <taxon>Eurotiomycetes</taxon>
        <taxon>Eurotiomycetidae</taxon>
        <taxon>Eurotiales</taxon>
        <taxon>Aspergillaceae</taxon>
        <taxon>Penicillium</taxon>
    </lineage>
</organism>
<dbReference type="GeneID" id="34579127"/>
<keyword evidence="3" id="KW-1003">Cell membrane</keyword>
<dbReference type="GO" id="GO:0005886">
    <property type="term" value="C:plasma membrane"/>
    <property type="evidence" value="ECO:0007669"/>
    <property type="project" value="UniProtKB-SubCell"/>
</dbReference>
<evidence type="ECO:0000256" key="15">
    <source>
        <dbReference type="SAM" id="SignalP"/>
    </source>
</evidence>
<evidence type="ECO:0000256" key="2">
    <source>
        <dbReference type="ARBA" id="ARBA00007447"/>
    </source>
</evidence>
<feature type="domain" description="Peptidase A1" evidence="16">
    <location>
        <begin position="95"/>
        <end position="401"/>
    </location>
</feature>
<dbReference type="FunFam" id="2.40.70.10:FF:000085">
    <property type="entry name" value="Aspartic-type endopeptidase (CtsD), putative"/>
    <property type="match status" value="1"/>
</dbReference>
<proteinExistence type="inferred from homology"/>
<dbReference type="GO" id="GO:0006508">
    <property type="term" value="P:proteolysis"/>
    <property type="evidence" value="ECO:0007669"/>
    <property type="project" value="UniProtKB-KW"/>
</dbReference>
<comment type="subcellular location">
    <subcellularLocation>
        <location evidence="1">Cell membrane</location>
        <topology evidence="1">Lipid-anchor</topology>
        <topology evidence="1">GPI-anchor</topology>
    </subcellularLocation>
</comment>
<dbReference type="FunFam" id="2.40.70.10:FF:000060">
    <property type="entry name" value="Aspartic-type endopeptidase ctsD"/>
    <property type="match status" value="1"/>
</dbReference>
<evidence type="ECO:0000256" key="11">
    <source>
        <dbReference type="ARBA" id="ARBA00023180"/>
    </source>
</evidence>
<feature type="signal peptide" evidence="15">
    <location>
        <begin position="1"/>
        <end position="17"/>
    </location>
</feature>
<keyword evidence="8" id="KW-0378">Hydrolase</keyword>
<keyword evidence="11" id="KW-0325">Glycoprotein</keyword>
<feature type="chain" id="PRO_5009519438" description="Peptidase A1 domain-containing protein" evidence="15">
    <location>
        <begin position="18"/>
        <end position="473"/>
    </location>
</feature>
<protein>
    <recommendedName>
        <fullName evidence="16">Peptidase A1 domain-containing protein</fullName>
    </recommendedName>
</protein>
<keyword evidence="10" id="KW-0472">Membrane</keyword>
<sequence>MRLSSCLLIASLSGVHAFYPWELRVELGTVEPIQRRFMPWSLIEAKIDDTDTKPPTLDLKKFPVRRDDTYKIVEAYTPSMADSAPLNQDGTDYSYFSPVLVGSQKTEMWLALDTGAPNTWVFDSKCTEAVCTEHHTFDRSASSSYVSNSSTFSLGYGSGTVVGQLGTDTLSIAGIDVSLEFGQANNASDTFKSYPFDGILGLGRSHTAGWTLPSFMDRVAESGHLKNNFIGFSLSRAADDAKDGEVNFGVLDTTKYDGSIKYTATDSDIWNIPLDDAYVNGQACKLSGKSATIDTGTTYILIPPDDAAVVFGLIPGSSASDSNYVIPCTTNATLQFEFSGVKYSISPKDYVGKPTAPGSDSCISTIVSYASNGTDIWLVGDVFLKNVYTVFDYDNAQIGFGSLACGSTEGNGTYTAPPTSPTAVAAASSASEVAAVSTASAAATSTVSGSSATQLTRGISWSMFTVILGAFFV</sequence>
<comment type="similarity">
    <text evidence="2">Belongs to the peptidase A1 family.</text>
</comment>
<dbReference type="AlphaFoldDB" id="A0A1F5LBF8"/>
<evidence type="ECO:0000313" key="17">
    <source>
        <dbReference type="EMBL" id="OGE50330.1"/>
    </source>
</evidence>
<feature type="disulfide bond" evidence="14">
    <location>
        <begin position="126"/>
        <end position="131"/>
    </location>
</feature>
<gene>
    <name evidence="17" type="ORF">PENARI_c017G09210</name>
</gene>
<dbReference type="PANTHER" id="PTHR47966:SF75">
    <property type="entry name" value="ENDOPEPTIDASE (CTSD), PUTATIVE (AFU_ORTHOLOGUE AFUA_4G07040)-RELATED"/>
    <property type="match status" value="1"/>
</dbReference>
<dbReference type="CDD" id="cd05471">
    <property type="entry name" value="pepsin_like"/>
    <property type="match status" value="1"/>
</dbReference>
<evidence type="ECO:0000256" key="7">
    <source>
        <dbReference type="ARBA" id="ARBA00022750"/>
    </source>
</evidence>
<dbReference type="InterPro" id="IPR021109">
    <property type="entry name" value="Peptidase_aspartic_dom_sf"/>
</dbReference>
<keyword evidence="6 15" id="KW-0732">Signal</keyword>
<dbReference type="Proteomes" id="UP000177622">
    <property type="component" value="Unassembled WGS sequence"/>
</dbReference>
<keyword evidence="9" id="KW-0843">Virulence</keyword>
<evidence type="ECO:0000256" key="6">
    <source>
        <dbReference type="ARBA" id="ARBA00022729"/>
    </source>
</evidence>
<evidence type="ECO:0000256" key="4">
    <source>
        <dbReference type="ARBA" id="ARBA00022622"/>
    </source>
</evidence>
<dbReference type="GO" id="GO:0098552">
    <property type="term" value="C:side of membrane"/>
    <property type="evidence" value="ECO:0007669"/>
    <property type="project" value="UniProtKB-KW"/>
</dbReference>
<dbReference type="OrthoDB" id="28208at2759"/>
<keyword evidence="7" id="KW-0064">Aspartyl protease</keyword>
<keyword evidence="4" id="KW-0336">GPI-anchor</keyword>
<dbReference type="STRING" id="1835702.A0A1F5LBF8"/>
<dbReference type="Pfam" id="PF00026">
    <property type="entry name" value="Asp"/>
    <property type="match status" value="1"/>
</dbReference>
<evidence type="ECO:0000256" key="9">
    <source>
        <dbReference type="ARBA" id="ARBA00023026"/>
    </source>
</evidence>
<dbReference type="PRINTS" id="PR00792">
    <property type="entry name" value="PEPSIN"/>
</dbReference>
<evidence type="ECO:0000256" key="14">
    <source>
        <dbReference type="PIRSR" id="PIRSR601461-2"/>
    </source>
</evidence>
<feature type="active site" evidence="13">
    <location>
        <position position="113"/>
    </location>
</feature>
<comment type="caution">
    <text evidence="17">The sequence shown here is derived from an EMBL/GenBank/DDBJ whole genome shotgun (WGS) entry which is preliminary data.</text>
</comment>
<dbReference type="PROSITE" id="PS51767">
    <property type="entry name" value="PEPTIDASE_A1"/>
    <property type="match status" value="1"/>
</dbReference>
<accession>A0A1F5LBF8</accession>
<evidence type="ECO:0000256" key="13">
    <source>
        <dbReference type="PIRSR" id="PIRSR601461-1"/>
    </source>
</evidence>
<evidence type="ECO:0000256" key="12">
    <source>
        <dbReference type="ARBA" id="ARBA00023288"/>
    </source>
</evidence>
<dbReference type="InterPro" id="IPR033121">
    <property type="entry name" value="PEPTIDASE_A1"/>
</dbReference>
<dbReference type="GO" id="GO:0004190">
    <property type="term" value="F:aspartic-type endopeptidase activity"/>
    <property type="evidence" value="ECO:0007669"/>
    <property type="project" value="UniProtKB-KW"/>
</dbReference>
<evidence type="ECO:0000256" key="10">
    <source>
        <dbReference type="ARBA" id="ARBA00023136"/>
    </source>
</evidence>
<name>A0A1F5LBF8_PENAI</name>
<evidence type="ECO:0000259" key="16">
    <source>
        <dbReference type="PROSITE" id="PS51767"/>
    </source>
</evidence>
<dbReference type="EMBL" id="LXJU01000017">
    <property type="protein sequence ID" value="OGE50330.1"/>
    <property type="molecule type" value="Genomic_DNA"/>
</dbReference>
<dbReference type="RefSeq" id="XP_022485778.1">
    <property type="nucleotide sequence ID" value="XM_022634393.1"/>
</dbReference>
<keyword evidence="14" id="KW-1015">Disulfide bond</keyword>
<evidence type="ECO:0000256" key="1">
    <source>
        <dbReference type="ARBA" id="ARBA00004609"/>
    </source>
</evidence>
<dbReference type="Gene3D" id="2.40.70.10">
    <property type="entry name" value="Acid Proteases"/>
    <property type="match status" value="2"/>
</dbReference>
<dbReference type="InterPro" id="IPR001461">
    <property type="entry name" value="Aspartic_peptidase_A1"/>
</dbReference>